<feature type="domain" description="N-terminal Ras-GEF" evidence="5">
    <location>
        <begin position="557"/>
        <end position="692"/>
    </location>
</feature>
<keyword evidence="1 2" id="KW-0344">Guanine-nucleotide releasing factor</keyword>
<feature type="compositionally biased region" description="Polar residues" evidence="3">
    <location>
        <begin position="216"/>
        <end position="226"/>
    </location>
</feature>
<feature type="region of interest" description="Disordered" evidence="3">
    <location>
        <begin position="752"/>
        <end position="773"/>
    </location>
</feature>
<feature type="compositionally biased region" description="Low complexity" evidence="3">
    <location>
        <begin position="202"/>
        <end position="215"/>
    </location>
</feature>
<name>A0A1M8A6L1_MALS4</name>
<dbReference type="EMBL" id="LT671823">
    <property type="protein sequence ID" value="SHO78019.1"/>
    <property type="molecule type" value="Genomic_DNA"/>
</dbReference>
<feature type="region of interest" description="Disordered" evidence="3">
    <location>
        <begin position="1"/>
        <end position="58"/>
    </location>
</feature>
<feature type="compositionally biased region" description="Basic residues" evidence="3">
    <location>
        <begin position="831"/>
        <end position="840"/>
    </location>
</feature>
<keyword evidence="7" id="KW-1185">Reference proteome</keyword>
<feature type="region of interest" description="Disordered" evidence="3">
    <location>
        <begin position="891"/>
        <end position="911"/>
    </location>
</feature>
<feature type="compositionally biased region" description="Polar residues" evidence="3">
    <location>
        <begin position="1"/>
        <end position="19"/>
    </location>
</feature>
<feature type="domain" description="Ras-GEF" evidence="4">
    <location>
        <begin position="953"/>
        <end position="1235"/>
    </location>
</feature>
<dbReference type="InterPro" id="IPR023578">
    <property type="entry name" value="Ras_GEF_dom_sf"/>
</dbReference>
<feature type="region of interest" description="Disordered" evidence="3">
    <location>
        <begin position="786"/>
        <end position="864"/>
    </location>
</feature>
<dbReference type="GO" id="GO:0005085">
    <property type="term" value="F:guanyl-nucleotide exchange factor activity"/>
    <property type="evidence" value="ECO:0007669"/>
    <property type="project" value="UniProtKB-KW"/>
</dbReference>
<reference evidence="7" key="1">
    <citation type="journal article" date="2017" name="Nucleic Acids Res.">
        <title>Proteogenomics produces comprehensive and highly accurate protein-coding gene annotation in a complete genome assembly of Malassezia sympodialis.</title>
        <authorList>
            <person name="Zhu Y."/>
            <person name="Engstroem P.G."/>
            <person name="Tellgren-Roth C."/>
            <person name="Baudo C.D."/>
            <person name="Kennell J.C."/>
            <person name="Sun S."/>
            <person name="Billmyre R.B."/>
            <person name="Schroeder M.S."/>
            <person name="Andersson A."/>
            <person name="Holm T."/>
            <person name="Sigurgeirsson B."/>
            <person name="Wu G."/>
            <person name="Sankaranarayanan S.R."/>
            <person name="Siddharthan R."/>
            <person name="Sanyal K."/>
            <person name="Lundeberg J."/>
            <person name="Nystedt B."/>
            <person name="Boekhout T."/>
            <person name="Dawson T.L. Jr."/>
            <person name="Heitman J."/>
            <person name="Scheynius A."/>
            <person name="Lehtioe J."/>
        </authorList>
    </citation>
    <scope>NUCLEOTIDE SEQUENCE [LARGE SCALE GENOMIC DNA]</scope>
    <source>
        <strain evidence="7">ATCC 42132</strain>
    </source>
</reference>
<dbReference type="InterPro" id="IPR008937">
    <property type="entry name" value="Ras-like_GEF"/>
</dbReference>
<dbReference type="InterPro" id="IPR036964">
    <property type="entry name" value="RASGEF_cat_dom_sf"/>
</dbReference>
<evidence type="ECO:0000256" key="1">
    <source>
        <dbReference type="ARBA" id="ARBA00022658"/>
    </source>
</evidence>
<feature type="compositionally biased region" description="Polar residues" evidence="3">
    <location>
        <begin position="394"/>
        <end position="405"/>
    </location>
</feature>
<dbReference type="SUPFAM" id="SSF48366">
    <property type="entry name" value="Ras GEF"/>
    <property type="match status" value="1"/>
</dbReference>
<feature type="region of interest" description="Disordered" evidence="3">
    <location>
        <begin position="367"/>
        <end position="425"/>
    </location>
</feature>
<dbReference type="PROSITE" id="PS50212">
    <property type="entry name" value="RASGEF_NTER"/>
    <property type="match status" value="1"/>
</dbReference>
<dbReference type="PANTHER" id="PTHR23113">
    <property type="entry name" value="GUANINE NUCLEOTIDE EXCHANGE FACTOR"/>
    <property type="match status" value="1"/>
</dbReference>
<evidence type="ECO:0000259" key="5">
    <source>
        <dbReference type="PROSITE" id="PS50212"/>
    </source>
</evidence>
<evidence type="ECO:0000259" key="4">
    <source>
        <dbReference type="PROSITE" id="PS50009"/>
    </source>
</evidence>
<dbReference type="InterPro" id="IPR001895">
    <property type="entry name" value="RASGEF_cat_dom"/>
</dbReference>
<evidence type="ECO:0000256" key="2">
    <source>
        <dbReference type="PROSITE-ProRule" id="PRU00168"/>
    </source>
</evidence>
<dbReference type="SMART" id="SM00147">
    <property type="entry name" value="RasGEF"/>
    <property type="match status" value="1"/>
</dbReference>
<accession>A0A1M8A6L1</accession>
<dbReference type="Gene3D" id="1.20.870.10">
    <property type="entry name" value="Son of sevenless (SoS) protein Chain: S domain 1"/>
    <property type="match status" value="1"/>
</dbReference>
<dbReference type="PROSITE" id="PS50009">
    <property type="entry name" value="RASGEF_CAT"/>
    <property type="match status" value="1"/>
</dbReference>
<evidence type="ECO:0000313" key="6">
    <source>
        <dbReference type="EMBL" id="SHO78019.1"/>
    </source>
</evidence>
<dbReference type="Proteomes" id="UP000186303">
    <property type="component" value="Chromosome 3"/>
</dbReference>
<dbReference type="AlphaFoldDB" id="A0A1M8A6L1"/>
<dbReference type="GO" id="GO:0005886">
    <property type="term" value="C:plasma membrane"/>
    <property type="evidence" value="ECO:0007669"/>
    <property type="project" value="TreeGrafter"/>
</dbReference>
<gene>
    <name evidence="6" type="ORF">MSYG_2361</name>
</gene>
<dbReference type="InterPro" id="IPR000651">
    <property type="entry name" value="Ras-like_Gua-exchang_fac_N"/>
</dbReference>
<dbReference type="Pfam" id="PF00617">
    <property type="entry name" value="RasGEF"/>
    <property type="match status" value="1"/>
</dbReference>
<dbReference type="OrthoDB" id="10254377at2759"/>
<feature type="compositionally biased region" description="Polar residues" evidence="3">
    <location>
        <begin position="789"/>
        <end position="801"/>
    </location>
</feature>
<dbReference type="VEuPathDB" id="FungiDB:MSYG_2361"/>
<evidence type="ECO:0000313" key="7">
    <source>
        <dbReference type="Proteomes" id="UP000186303"/>
    </source>
</evidence>
<feature type="compositionally biased region" description="Low complexity" evidence="3">
    <location>
        <begin position="406"/>
        <end position="423"/>
    </location>
</feature>
<dbReference type="Gene3D" id="1.10.840.10">
    <property type="entry name" value="Ras guanine-nucleotide exchange factors catalytic domain"/>
    <property type="match status" value="1"/>
</dbReference>
<feature type="region of interest" description="Disordered" evidence="3">
    <location>
        <begin position="200"/>
        <end position="243"/>
    </location>
</feature>
<dbReference type="PANTHER" id="PTHR23113:SF368">
    <property type="entry name" value="CELL DIVISION CONTROL PROTEIN 25"/>
    <property type="match status" value="1"/>
</dbReference>
<dbReference type="STRING" id="1230383.A0A1M8A6L1"/>
<protein>
    <submittedName>
        <fullName evidence="6">Similar to S.cerevisiae protein LTE1 (Protein similar to GDP/GTP exchange factors)</fullName>
    </submittedName>
</protein>
<organism evidence="6 7">
    <name type="scientific">Malassezia sympodialis (strain ATCC 42132)</name>
    <name type="common">Atopic eczema-associated yeast</name>
    <dbReference type="NCBI Taxonomy" id="1230383"/>
    <lineage>
        <taxon>Eukaryota</taxon>
        <taxon>Fungi</taxon>
        <taxon>Dikarya</taxon>
        <taxon>Basidiomycota</taxon>
        <taxon>Ustilaginomycotina</taxon>
        <taxon>Malasseziomycetes</taxon>
        <taxon>Malasseziales</taxon>
        <taxon>Malasseziaceae</taxon>
        <taxon>Malassezia</taxon>
    </lineage>
</organism>
<sequence length="1254" mass="136765">MGSTAQMPHFSTETPTAMSSAPVPTVPPPAGPNAGSWVGPGRQAGQISSFSSPRQEERVPTVVQVGPPSHGTPVVDSAPQVGIVPGEMSKQEDLSFITAPMTHGEVIPSEPRATMSGAGQLANKGESQQSAAMVENTADMTQSTISNDVSYEPTFGADALIRPYDPSNDSFVDVKHEPLLGHQVPQRSSDPQAISALKSEGTAPKPALTAPLTTTSQLDGSSTTSPGLKAAAGDAEMQQQTLSVQSASLPIEPTPAAQRSPPIFNYHDHAAPAPPLDPRFMAGLGPVLPSGQSMEYLSTGTVSRDAAPPMPTAWGSSTVASSPSGINTEEPVTVIATTKDSPDVVFRPVSTQYPDMKVVHITPAGPGAKTEALPVDSPVPPSWTPNTKEAKLTSDVNANGASGTGTQALSASAPVAAPAPDTTSKGRVSADAYRLEWVFGPHVLVYNDACTRRTGPVPVAYTFDDWFVERPRTTQEKPSRNNSTAVVVSCPSMDALETAPLYLGVFSSTLVPTPEASYVFDMAAPLDFEVPPNVLMEENRTVTVTGIRRNMRLLSRTKHQVVAATVHRLVAEMTSGSSPGLMQDVFLGYRQYLGAGRLLELLFNRMEWSIVKIGDATYFKVALSVLLHTQAALWHWLHYYYEHDFARDEVLTRRLVQWMADQDYRVQFWQYANNPSAIDGPPMLKEVPSAAVPEQDEELPNNDPSERMHSLWALVQALVPTALLPDQDSQNMPTEARNKVMLRKSRSLTRMLALSNSPTRSRKHHSRWPSVSGSSVLAAVGSIPAMSGPTASSHMSSSSYKTPGPATAASPSISETTLEPAPQGRAERSRSLKSLRRMWRRGTDAPSDGVADDGSPRGKMDAATMDDEVDDTHEQDVALQLLEQALSETPRTDAFPSPRHRDGPIQWIPSHTGSSWKEAQRLSIVTAQAMLKKNPTAPASRIQQRDTFLLCQRSSTIARQLGTIERQLLACVQWHELAEPSWEQHTVQQEQWQREYQEYIVARIRAASGTEDASSAPSTAPKAEGVHMLIARFNRACAWVATHIVTTTDLQERVMVVNKFIRIAWHCFRQGNMESLCQIMFGLQSPWVARLQRTWGQVALWELRAFDALRRFTSPRNQFAYLRQSMVEALDVNTTVKRRFSNPSTASAPYVPFFGLLISDLTTNDGLASFVDSSLMPNMIPFYDDQELSQSWDVLVNVYRLRIKACIVREFITLQRHEKSAPECPMELPILVESLQLDTLSAAAIQSASLALEP</sequence>
<evidence type="ECO:0000256" key="3">
    <source>
        <dbReference type="SAM" id="MobiDB-lite"/>
    </source>
</evidence>
<proteinExistence type="predicted"/>
<dbReference type="GO" id="GO:0007265">
    <property type="term" value="P:Ras protein signal transduction"/>
    <property type="evidence" value="ECO:0007669"/>
    <property type="project" value="TreeGrafter"/>
</dbReference>